<dbReference type="Gene3D" id="3.20.20.70">
    <property type="entry name" value="Aldolase class I"/>
    <property type="match status" value="1"/>
</dbReference>
<dbReference type="FunFam" id="3.20.20.70:FF:000026">
    <property type="entry name" value="Biotin synthase"/>
    <property type="match status" value="1"/>
</dbReference>
<evidence type="ECO:0000259" key="18">
    <source>
        <dbReference type="PROSITE" id="PS51918"/>
    </source>
</evidence>
<dbReference type="InterPro" id="IPR024177">
    <property type="entry name" value="Biotin_synthase"/>
</dbReference>
<dbReference type="Pfam" id="PF04055">
    <property type="entry name" value="Radical_SAM"/>
    <property type="match status" value="1"/>
</dbReference>
<comment type="function">
    <text evidence="14 16">Catalyzes the conversion of dethiobiotin (DTB) to biotin by the insertion of a sulfur atom into dethiobiotin via a radical-based mechanism.</text>
</comment>
<reference evidence="19 20" key="1">
    <citation type="submission" date="2016-01" db="EMBL/GenBank/DDBJ databases">
        <authorList>
            <person name="Oliw E.H."/>
        </authorList>
    </citation>
    <scope>NUCLEOTIDE SEQUENCE [LARGE SCALE GENOMIC DNA]</scope>
    <source>
        <strain evidence="19 20">CMW7756A</strain>
    </source>
</reference>
<dbReference type="RefSeq" id="WP_060800695.1">
    <property type="nucleotide sequence ID" value="NZ_KQ957105.1"/>
</dbReference>
<gene>
    <name evidence="16" type="primary">bioB</name>
    <name evidence="19" type="ORF">HMPREF3229_01762</name>
</gene>
<accession>A0A133PJ13</accession>
<dbReference type="SMART" id="SM00729">
    <property type="entry name" value="Elp3"/>
    <property type="match status" value="1"/>
</dbReference>
<feature type="binding site" evidence="16 17">
    <location>
        <position position="138"/>
    </location>
    <ligand>
        <name>[2Fe-2S] cluster</name>
        <dbReference type="ChEBI" id="CHEBI:190135"/>
    </ligand>
</feature>
<dbReference type="HAMAP" id="MF_01694">
    <property type="entry name" value="BioB"/>
    <property type="match status" value="1"/>
</dbReference>
<dbReference type="InterPro" id="IPR013785">
    <property type="entry name" value="Aldolase_TIM"/>
</dbReference>
<evidence type="ECO:0000256" key="6">
    <source>
        <dbReference type="ARBA" id="ARBA00022679"/>
    </source>
</evidence>
<dbReference type="PROSITE" id="PS51918">
    <property type="entry name" value="RADICAL_SAM"/>
    <property type="match status" value="1"/>
</dbReference>
<dbReference type="PIRSF" id="PIRSF001619">
    <property type="entry name" value="Biotin_synth"/>
    <property type="match status" value="1"/>
</dbReference>
<dbReference type="Pfam" id="PF06968">
    <property type="entry name" value="BATS"/>
    <property type="match status" value="1"/>
</dbReference>
<dbReference type="UniPathway" id="UPA00078">
    <property type="reaction ID" value="UER00162"/>
</dbReference>
<dbReference type="GO" id="GO:0051537">
    <property type="term" value="F:2 iron, 2 sulfur cluster binding"/>
    <property type="evidence" value="ECO:0007669"/>
    <property type="project" value="UniProtKB-KW"/>
</dbReference>
<sequence length="321" mass="35837">MDINNLKEKIKNGYVIKREEAIEVYNGDYESLTAAADELREYFCGNDFDVCTIINAKSGKCSENCKFCAQSAHYHTNVKEYDLLNEEIIVKDALDKYNRGIPRYSMVASGKGLTPKDIDKICSITKKIYEEAPDIKVCISGGIISEESFEKLKEAGITRIHNNLETSRNFFPEICTTHTYDQKIDTIKAAQEAGMEICSGGLIGLGEDFTDRIDMALELRDLDVHSVPINLLNPIKNTPLENNEPLTMEEVNRTCATFRFIMPKALIRLAGGRSLMEEFGTSAFKSGANAAISGVLLTTKGISIEDDMKRIKELNYQVKAV</sequence>
<comment type="similarity">
    <text evidence="2 16">Belongs to the radical SAM superfamily. Biotin synthase family.</text>
</comment>
<evidence type="ECO:0000256" key="8">
    <source>
        <dbReference type="ARBA" id="ARBA00022714"/>
    </source>
</evidence>
<protein>
    <recommendedName>
        <fullName evidence="15 16">Biotin synthase</fullName>
        <ecNumber evidence="4 16">2.8.1.6</ecNumber>
    </recommendedName>
</protein>
<evidence type="ECO:0000313" key="19">
    <source>
        <dbReference type="EMBL" id="KXA28524.1"/>
    </source>
</evidence>
<dbReference type="GO" id="GO:0051539">
    <property type="term" value="F:4 iron, 4 sulfur cluster binding"/>
    <property type="evidence" value="ECO:0007669"/>
    <property type="project" value="UniProtKB-KW"/>
</dbReference>
<feature type="binding site" evidence="16 17">
    <location>
        <position position="65"/>
    </location>
    <ligand>
        <name>[4Fe-4S] cluster</name>
        <dbReference type="ChEBI" id="CHEBI:49883"/>
        <note>4Fe-4S-S-AdoMet</note>
    </ligand>
</feature>
<evidence type="ECO:0000256" key="17">
    <source>
        <dbReference type="PIRSR" id="PIRSR001619-1"/>
    </source>
</evidence>
<dbReference type="SUPFAM" id="SSF102114">
    <property type="entry name" value="Radical SAM enzymes"/>
    <property type="match status" value="1"/>
</dbReference>
<dbReference type="Proteomes" id="UP000070174">
    <property type="component" value="Unassembled WGS sequence"/>
</dbReference>
<keyword evidence="8 16" id="KW-0001">2Fe-2S</keyword>
<comment type="subunit">
    <text evidence="3 16">Homodimer.</text>
</comment>
<dbReference type="PANTHER" id="PTHR22976:SF2">
    <property type="entry name" value="BIOTIN SYNTHASE, MITOCHONDRIAL"/>
    <property type="match status" value="1"/>
</dbReference>
<dbReference type="SFLD" id="SFLDS00029">
    <property type="entry name" value="Radical_SAM"/>
    <property type="match status" value="1"/>
</dbReference>
<keyword evidence="11 16" id="KW-0408">Iron</keyword>
<feature type="domain" description="Radical SAM core" evidence="18">
    <location>
        <begin position="43"/>
        <end position="273"/>
    </location>
</feature>
<dbReference type="EMBL" id="LRQE01000042">
    <property type="protein sequence ID" value="KXA28524.1"/>
    <property type="molecule type" value="Genomic_DNA"/>
</dbReference>
<dbReference type="GO" id="GO:0005506">
    <property type="term" value="F:iron ion binding"/>
    <property type="evidence" value="ECO:0007669"/>
    <property type="project" value="UniProtKB-UniRule"/>
</dbReference>
<dbReference type="NCBIfam" id="TIGR00433">
    <property type="entry name" value="bioB"/>
    <property type="match status" value="1"/>
</dbReference>
<dbReference type="SFLD" id="SFLDG01060">
    <property type="entry name" value="BATS_domain_containing"/>
    <property type="match status" value="1"/>
</dbReference>
<keyword evidence="7 16" id="KW-0949">S-adenosyl-L-methionine</keyword>
<evidence type="ECO:0000256" key="4">
    <source>
        <dbReference type="ARBA" id="ARBA00012236"/>
    </source>
</evidence>
<feature type="binding site" evidence="16 17">
    <location>
        <position position="68"/>
    </location>
    <ligand>
        <name>[4Fe-4S] cluster</name>
        <dbReference type="ChEBI" id="CHEBI:49883"/>
        <note>4Fe-4S-S-AdoMet</note>
    </ligand>
</feature>
<evidence type="ECO:0000256" key="5">
    <source>
        <dbReference type="ARBA" id="ARBA00022485"/>
    </source>
</evidence>
<dbReference type="AlphaFoldDB" id="A0A133PJ13"/>
<evidence type="ECO:0000256" key="3">
    <source>
        <dbReference type="ARBA" id="ARBA00011738"/>
    </source>
</evidence>
<evidence type="ECO:0000256" key="10">
    <source>
        <dbReference type="ARBA" id="ARBA00022756"/>
    </source>
</evidence>
<comment type="cofactor">
    <cofactor evidence="17">
        <name>[2Fe-2S] cluster</name>
        <dbReference type="ChEBI" id="CHEBI:190135"/>
    </cofactor>
    <text evidence="17">Binds 1 [2Fe-2S] cluster. The cluster is coordinated with 3 cysteines and 1 arginine.</text>
</comment>
<dbReference type="InterPro" id="IPR006638">
    <property type="entry name" value="Elp3/MiaA/NifB-like_rSAM"/>
</dbReference>
<keyword evidence="9 16" id="KW-0479">Metal-binding</keyword>
<evidence type="ECO:0000256" key="9">
    <source>
        <dbReference type="ARBA" id="ARBA00022723"/>
    </source>
</evidence>
<organism evidence="19">
    <name type="scientific">Peptoniphilus harei</name>
    <dbReference type="NCBI Taxonomy" id="54005"/>
    <lineage>
        <taxon>Bacteria</taxon>
        <taxon>Bacillati</taxon>
        <taxon>Bacillota</taxon>
        <taxon>Tissierellia</taxon>
        <taxon>Tissierellales</taxon>
        <taxon>Peptoniphilaceae</taxon>
        <taxon>Peptoniphilus</taxon>
    </lineage>
</organism>
<evidence type="ECO:0000256" key="1">
    <source>
        <dbReference type="ARBA" id="ARBA00004942"/>
    </source>
</evidence>
<evidence type="ECO:0000256" key="7">
    <source>
        <dbReference type="ARBA" id="ARBA00022691"/>
    </source>
</evidence>
<keyword evidence="12 16" id="KW-0411">Iron-sulfur</keyword>
<feature type="binding site" evidence="16 17">
    <location>
        <position position="198"/>
    </location>
    <ligand>
        <name>[2Fe-2S] cluster</name>
        <dbReference type="ChEBI" id="CHEBI:190135"/>
    </ligand>
</feature>
<keyword evidence="10 16" id="KW-0093">Biotin biosynthesis</keyword>
<comment type="cofactor">
    <cofactor evidence="16">
        <name>[2Fe-2S] cluster</name>
        <dbReference type="ChEBI" id="CHEBI:190135"/>
    </cofactor>
    <text evidence="16">Binds 1 [2Fe-2S] cluster. The cluster is coordinated with 3 cysteines and 1 arginine.</text>
</comment>
<comment type="catalytic activity">
    <reaction evidence="13 16">
        <text>(4R,5S)-dethiobiotin + (sulfur carrier)-SH + 2 reduced [2Fe-2S]-[ferredoxin] + 2 S-adenosyl-L-methionine = (sulfur carrier)-H + biotin + 2 5'-deoxyadenosine + 2 L-methionine + 2 oxidized [2Fe-2S]-[ferredoxin]</text>
        <dbReference type="Rhea" id="RHEA:22060"/>
        <dbReference type="Rhea" id="RHEA-COMP:10000"/>
        <dbReference type="Rhea" id="RHEA-COMP:10001"/>
        <dbReference type="Rhea" id="RHEA-COMP:14737"/>
        <dbReference type="Rhea" id="RHEA-COMP:14739"/>
        <dbReference type="ChEBI" id="CHEBI:17319"/>
        <dbReference type="ChEBI" id="CHEBI:29917"/>
        <dbReference type="ChEBI" id="CHEBI:33737"/>
        <dbReference type="ChEBI" id="CHEBI:33738"/>
        <dbReference type="ChEBI" id="CHEBI:57586"/>
        <dbReference type="ChEBI" id="CHEBI:57844"/>
        <dbReference type="ChEBI" id="CHEBI:59789"/>
        <dbReference type="ChEBI" id="CHEBI:64428"/>
        <dbReference type="ChEBI" id="CHEBI:149473"/>
        <dbReference type="EC" id="2.8.1.6"/>
    </reaction>
</comment>
<dbReference type="InterPro" id="IPR010722">
    <property type="entry name" value="BATS_dom"/>
</dbReference>
<feature type="binding site" evidence="16 17">
    <location>
        <position position="268"/>
    </location>
    <ligand>
        <name>[2Fe-2S] cluster</name>
        <dbReference type="ChEBI" id="CHEBI:190135"/>
    </ligand>
</feature>
<dbReference type="PATRIC" id="fig|54005.3.peg.1723"/>
<dbReference type="InterPro" id="IPR007197">
    <property type="entry name" value="rSAM"/>
</dbReference>
<keyword evidence="5 16" id="KW-0004">4Fe-4S</keyword>
<evidence type="ECO:0000256" key="15">
    <source>
        <dbReference type="ARBA" id="ARBA00070199"/>
    </source>
</evidence>
<evidence type="ECO:0000256" key="16">
    <source>
        <dbReference type="HAMAP-Rule" id="MF_01694"/>
    </source>
</evidence>
<keyword evidence="6 16" id="KW-0808">Transferase</keyword>
<proteinExistence type="inferred from homology"/>
<evidence type="ECO:0000256" key="13">
    <source>
        <dbReference type="ARBA" id="ARBA00051157"/>
    </source>
</evidence>
<dbReference type="InterPro" id="IPR058240">
    <property type="entry name" value="rSAM_sf"/>
</dbReference>
<dbReference type="SMART" id="SM00876">
    <property type="entry name" value="BATS"/>
    <property type="match status" value="1"/>
</dbReference>
<comment type="caution">
    <text evidence="19">The sequence shown here is derived from an EMBL/GenBank/DDBJ whole genome shotgun (WGS) entry which is preliminary data.</text>
</comment>
<dbReference type="SFLD" id="SFLDG01278">
    <property type="entry name" value="biotin_synthase_like"/>
    <property type="match status" value="1"/>
</dbReference>
<feature type="binding site" evidence="16 17">
    <location>
        <position position="61"/>
    </location>
    <ligand>
        <name>[4Fe-4S] cluster</name>
        <dbReference type="ChEBI" id="CHEBI:49883"/>
        <note>4Fe-4S-S-AdoMet</note>
    </ligand>
</feature>
<dbReference type="PANTHER" id="PTHR22976">
    <property type="entry name" value="BIOTIN SYNTHASE"/>
    <property type="match status" value="1"/>
</dbReference>
<dbReference type="EC" id="2.8.1.6" evidence="4 16"/>
<dbReference type="GO" id="GO:0004076">
    <property type="term" value="F:biotin synthase activity"/>
    <property type="evidence" value="ECO:0007669"/>
    <property type="project" value="UniProtKB-UniRule"/>
</dbReference>
<name>A0A133PJ13_9FIRM</name>
<comment type="cofactor">
    <cofactor evidence="16 17">
        <name>[4Fe-4S] cluster</name>
        <dbReference type="ChEBI" id="CHEBI:49883"/>
    </cofactor>
    <text evidence="16 17">Binds 1 [4Fe-4S] cluster. The cluster is coordinated with 3 cysteines and an exchangeable S-adenosyl-L-methionine.</text>
</comment>
<evidence type="ECO:0000256" key="12">
    <source>
        <dbReference type="ARBA" id="ARBA00023014"/>
    </source>
</evidence>
<evidence type="ECO:0000256" key="2">
    <source>
        <dbReference type="ARBA" id="ARBA00010765"/>
    </source>
</evidence>
<feature type="binding site" evidence="16 17">
    <location>
        <position position="105"/>
    </location>
    <ligand>
        <name>[2Fe-2S] cluster</name>
        <dbReference type="ChEBI" id="CHEBI:190135"/>
    </ligand>
</feature>
<dbReference type="InterPro" id="IPR002684">
    <property type="entry name" value="Biotin_synth/BioAB"/>
</dbReference>
<comment type="pathway">
    <text evidence="1 16">Cofactor biosynthesis; biotin biosynthesis; biotin from 7,8-diaminononanoate: step 2/2.</text>
</comment>
<dbReference type="GO" id="GO:0009102">
    <property type="term" value="P:biotin biosynthetic process"/>
    <property type="evidence" value="ECO:0007669"/>
    <property type="project" value="UniProtKB-UniRule"/>
</dbReference>
<evidence type="ECO:0000256" key="14">
    <source>
        <dbReference type="ARBA" id="ARBA00057568"/>
    </source>
</evidence>
<evidence type="ECO:0000313" key="20">
    <source>
        <dbReference type="Proteomes" id="UP000070174"/>
    </source>
</evidence>
<dbReference type="CDD" id="cd01335">
    <property type="entry name" value="Radical_SAM"/>
    <property type="match status" value="1"/>
</dbReference>
<evidence type="ECO:0000256" key="11">
    <source>
        <dbReference type="ARBA" id="ARBA00023004"/>
    </source>
</evidence>